<dbReference type="PANTHER" id="PTHR46623:SF10">
    <property type="entry name" value="CARBOXYMETHYLENEBUTENOLIDASE HOMOLOG"/>
    <property type="match status" value="1"/>
</dbReference>
<evidence type="ECO:0000313" key="3">
    <source>
        <dbReference type="Proteomes" id="UP000228945"/>
    </source>
</evidence>
<dbReference type="KEGG" id="cmb:CSW64_06905"/>
<dbReference type="OrthoDB" id="9787933at2"/>
<proteinExistence type="predicted"/>
<keyword evidence="2" id="KW-0378">Hydrolase</keyword>
<dbReference type="Proteomes" id="UP000228945">
    <property type="component" value="Chromosome"/>
</dbReference>
<dbReference type="InterPro" id="IPR002925">
    <property type="entry name" value="Dienelactn_hydro"/>
</dbReference>
<dbReference type="PANTHER" id="PTHR46623">
    <property type="entry name" value="CARBOXYMETHYLENEBUTENOLIDASE-RELATED"/>
    <property type="match status" value="1"/>
</dbReference>
<organism evidence="2 3">
    <name type="scientific">Caulobacter mirabilis</name>
    <dbReference type="NCBI Taxonomy" id="69666"/>
    <lineage>
        <taxon>Bacteria</taxon>
        <taxon>Pseudomonadati</taxon>
        <taxon>Pseudomonadota</taxon>
        <taxon>Alphaproteobacteria</taxon>
        <taxon>Caulobacterales</taxon>
        <taxon>Caulobacteraceae</taxon>
        <taxon>Caulobacter</taxon>
    </lineage>
</organism>
<dbReference type="EMBL" id="CP024201">
    <property type="protein sequence ID" value="ATQ42162.1"/>
    <property type="molecule type" value="Genomic_DNA"/>
</dbReference>
<accession>A0A2D2AVW5</accession>
<evidence type="ECO:0000313" key="2">
    <source>
        <dbReference type="EMBL" id="ATQ42162.1"/>
    </source>
</evidence>
<dbReference type="AlphaFoldDB" id="A0A2D2AVW5"/>
<dbReference type="Gene3D" id="3.40.50.1820">
    <property type="entry name" value="alpha/beta hydrolase"/>
    <property type="match status" value="1"/>
</dbReference>
<reference evidence="2 3" key="1">
    <citation type="submission" date="2017-10" db="EMBL/GenBank/DDBJ databases">
        <title>Genome sequence of Caulobacter mirabilis FWC38.</title>
        <authorList>
            <person name="Fiebig A."/>
            <person name="Crosson S."/>
        </authorList>
    </citation>
    <scope>NUCLEOTIDE SEQUENCE [LARGE SCALE GENOMIC DNA]</scope>
    <source>
        <strain evidence="2 3">FWC 38</strain>
    </source>
</reference>
<sequence length="286" mass="31137">MCEDDIHPGLIVDPTVSRRTFGLTVAAVAGIAGAAQATTPVVSRDVDIKTADGVADAVVFHPEGKGPWPAVLIWPDIVSLRPVFREMGRRLAAEGYVVLVPNLYYRTRRAPVVESTFDFANADDRAKLMALRKTVTPDATERDAKTYLAYLDAQPQVDKRRKVGVQGYCMGGALSIITAATVPNRIGAVASFHGGGLATDKPDSPHLLLAKTKAEYLILWAKNDDDKDPNEKVRLKAAMDAAKRPAKIEVYPAAHGWCVKGSQVYDEAQAERAWAELLALYKRTLK</sequence>
<dbReference type="Pfam" id="PF01738">
    <property type="entry name" value="DLH"/>
    <property type="match status" value="1"/>
</dbReference>
<gene>
    <name evidence="2" type="ORF">CSW64_06905</name>
</gene>
<dbReference type="InterPro" id="IPR029058">
    <property type="entry name" value="AB_hydrolase_fold"/>
</dbReference>
<keyword evidence="3" id="KW-1185">Reference proteome</keyword>
<name>A0A2D2AVW5_9CAUL</name>
<evidence type="ECO:0000259" key="1">
    <source>
        <dbReference type="Pfam" id="PF01738"/>
    </source>
</evidence>
<protein>
    <submittedName>
        <fullName evidence="2">Dienelactone hydrolase</fullName>
    </submittedName>
</protein>
<feature type="domain" description="Dienelactone hydrolase" evidence="1">
    <location>
        <begin position="56"/>
        <end position="283"/>
    </location>
</feature>
<dbReference type="InterPro" id="IPR051049">
    <property type="entry name" value="Dienelactone_hydrolase-like"/>
</dbReference>
<dbReference type="GO" id="GO:0016787">
    <property type="term" value="F:hydrolase activity"/>
    <property type="evidence" value="ECO:0007669"/>
    <property type="project" value="UniProtKB-KW"/>
</dbReference>
<dbReference type="RefSeq" id="WP_099621419.1">
    <property type="nucleotide sequence ID" value="NZ_CP024201.1"/>
</dbReference>
<dbReference type="SUPFAM" id="SSF53474">
    <property type="entry name" value="alpha/beta-Hydrolases"/>
    <property type="match status" value="1"/>
</dbReference>